<organism evidence="2 3">
    <name type="scientific">Candidatus Sphingobacterium stercoripullorum</name>
    <dbReference type="NCBI Taxonomy" id="2838759"/>
    <lineage>
        <taxon>Bacteria</taxon>
        <taxon>Pseudomonadati</taxon>
        <taxon>Bacteroidota</taxon>
        <taxon>Sphingobacteriia</taxon>
        <taxon>Sphingobacteriales</taxon>
        <taxon>Sphingobacteriaceae</taxon>
        <taxon>Sphingobacterium</taxon>
    </lineage>
</organism>
<reference evidence="2" key="1">
    <citation type="journal article" date="2021" name="PeerJ">
        <title>Extensive microbial diversity within the chicken gut microbiome revealed by metagenomics and culture.</title>
        <authorList>
            <person name="Gilroy R."/>
            <person name="Ravi A."/>
            <person name="Getino M."/>
            <person name="Pursley I."/>
            <person name="Horton D.L."/>
            <person name="Alikhan N.F."/>
            <person name="Baker D."/>
            <person name="Gharbi K."/>
            <person name="Hall N."/>
            <person name="Watson M."/>
            <person name="Adriaenssens E.M."/>
            <person name="Foster-Nyarko E."/>
            <person name="Jarju S."/>
            <person name="Secka A."/>
            <person name="Antonio M."/>
            <person name="Oren A."/>
            <person name="Chaudhuri R.R."/>
            <person name="La Ragione R."/>
            <person name="Hildebrand F."/>
            <person name="Pallen M.J."/>
        </authorList>
    </citation>
    <scope>NUCLEOTIDE SEQUENCE</scope>
    <source>
        <strain evidence="2">1719</strain>
    </source>
</reference>
<dbReference type="AlphaFoldDB" id="A0A9D1W739"/>
<dbReference type="InterPro" id="IPR001853">
    <property type="entry name" value="DSBA-like_thioredoxin_dom"/>
</dbReference>
<dbReference type="GO" id="GO:0016491">
    <property type="term" value="F:oxidoreductase activity"/>
    <property type="evidence" value="ECO:0007669"/>
    <property type="project" value="InterPro"/>
</dbReference>
<accession>A0A9D1W739</accession>
<reference evidence="2" key="2">
    <citation type="submission" date="2021-04" db="EMBL/GenBank/DDBJ databases">
        <authorList>
            <person name="Gilroy R."/>
        </authorList>
    </citation>
    <scope>NUCLEOTIDE SEQUENCE</scope>
    <source>
        <strain evidence="2">1719</strain>
    </source>
</reference>
<proteinExistence type="predicted"/>
<feature type="domain" description="DSBA-like thioredoxin" evidence="1">
    <location>
        <begin position="3"/>
        <end position="206"/>
    </location>
</feature>
<name>A0A9D1W739_9SPHI</name>
<dbReference type="CDD" id="cd03024">
    <property type="entry name" value="DsbA_FrnE"/>
    <property type="match status" value="1"/>
</dbReference>
<dbReference type="Pfam" id="PF01323">
    <property type="entry name" value="DSBA"/>
    <property type="match status" value="1"/>
</dbReference>
<evidence type="ECO:0000259" key="1">
    <source>
        <dbReference type="Pfam" id="PF01323"/>
    </source>
</evidence>
<dbReference type="InterPro" id="IPR036249">
    <property type="entry name" value="Thioredoxin-like_sf"/>
</dbReference>
<protein>
    <submittedName>
        <fullName evidence="2">DsbA family oxidoreductase</fullName>
    </submittedName>
</protein>
<sequence>MKIEIFSDIACPFCYIGKKRLEKVLKDLEPSFPEGFEIVYKSYQLDPSYHYQAGDTALSYLENNKQIPKDRIEAMFQQLKEMGQQAGVLINLDKNLPSNTLDAHRLLQWAQTKNTSEKLLDLLFQAHFEQGLLIEDHNVLIQLVESCKLDPIEAKDILSSEKYLYEVNQDIMEARNLGVTGVPFFIFNERVAFSGAQAEEHFIGAIKQATE</sequence>
<dbReference type="PANTHER" id="PTHR13887">
    <property type="entry name" value="GLUTATHIONE S-TRANSFERASE KAPPA"/>
    <property type="match status" value="1"/>
</dbReference>
<comment type="caution">
    <text evidence="2">The sequence shown here is derived from an EMBL/GenBank/DDBJ whole genome shotgun (WGS) entry which is preliminary data.</text>
</comment>
<dbReference type="Proteomes" id="UP000824156">
    <property type="component" value="Unassembled WGS sequence"/>
</dbReference>
<dbReference type="PANTHER" id="PTHR13887:SF41">
    <property type="entry name" value="THIOREDOXIN SUPERFAMILY PROTEIN"/>
    <property type="match status" value="1"/>
</dbReference>
<dbReference type="EMBL" id="DXEZ01000045">
    <property type="protein sequence ID" value="HIX53701.1"/>
    <property type="molecule type" value="Genomic_DNA"/>
</dbReference>
<evidence type="ECO:0000313" key="3">
    <source>
        <dbReference type="Proteomes" id="UP000824156"/>
    </source>
</evidence>
<gene>
    <name evidence="2" type="ORF">H9853_01640</name>
</gene>
<evidence type="ECO:0000313" key="2">
    <source>
        <dbReference type="EMBL" id="HIX53701.1"/>
    </source>
</evidence>
<dbReference type="SUPFAM" id="SSF52833">
    <property type="entry name" value="Thioredoxin-like"/>
    <property type="match status" value="1"/>
</dbReference>
<dbReference type="Gene3D" id="3.40.30.10">
    <property type="entry name" value="Glutaredoxin"/>
    <property type="match status" value="1"/>
</dbReference>